<dbReference type="Proteomes" id="UP000292459">
    <property type="component" value="Unassembled WGS sequence"/>
</dbReference>
<keyword evidence="2" id="KW-0663">Pyridoxal phosphate</keyword>
<dbReference type="PANTHER" id="PTHR42937">
    <property type="match status" value="1"/>
</dbReference>
<evidence type="ECO:0000313" key="4">
    <source>
        <dbReference type="EMBL" id="RZM83011.1"/>
    </source>
</evidence>
<evidence type="ECO:0000256" key="2">
    <source>
        <dbReference type="ARBA" id="ARBA00022898"/>
    </source>
</evidence>
<gene>
    <name evidence="4" type="ORF">DYY88_02365</name>
</gene>
<dbReference type="AlphaFoldDB" id="A0A4Q7EH92"/>
<dbReference type="SUPFAM" id="SSF53686">
    <property type="entry name" value="Tryptophan synthase beta subunit-like PLP-dependent enzymes"/>
    <property type="match status" value="1"/>
</dbReference>
<dbReference type="GO" id="GO:0030170">
    <property type="term" value="F:pyridoxal phosphate binding"/>
    <property type="evidence" value="ECO:0007669"/>
    <property type="project" value="InterPro"/>
</dbReference>
<dbReference type="CDD" id="cd00640">
    <property type="entry name" value="Trp-synth-beta_II"/>
    <property type="match status" value="1"/>
</dbReference>
<organism evidence="4 5">
    <name type="scientific">Leptolyngbya iicbica LK</name>
    <dbReference type="NCBI Taxonomy" id="2294035"/>
    <lineage>
        <taxon>Bacteria</taxon>
        <taxon>Bacillati</taxon>
        <taxon>Cyanobacteriota</taxon>
        <taxon>Cyanophyceae</taxon>
        <taxon>Leptolyngbyales</taxon>
        <taxon>Leptolyngbyaceae</taxon>
        <taxon>Leptolyngbya group</taxon>
        <taxon>Leptolyngbya</taxon>
        <taxon>Leptolyngbya iicbica</taxon>
    </lineage>
</organism>
<accession>A0A4Q7EH92</accession>
<dbReference type="PANTHER" id="PTHR42937:SF1">
    <property type="entry name" value="DIAMINOPROPIONATE AMMONIA-LYASE"/>
    <property type="match status" value="1"/>
</dbReference>
<protein>
    <submittedName>
        <fullName evidence="4">Diaminopropionate ammonia-lyase</fullName>
        <ecNumber evidence="4">4.3.1.15</ecNumber>
    </submittedName>
</protein>
<dbReference type="InterPro" id="IPR036052">
    <property type="entry name" value="TrpB-like_PALP_sf"/>
</dbReference>
<dbReference type="Pfam" id="PF00291">
    <property type="entry name" value="PALP"/>
    <property type="match status" value="1"/>
</dbReference>
<dbReference type="GO" id="GO:1901605">
    <property type="term" value="P:alpha-amino acid metabolic process"/>
    <property type="evidence" value="ECO:0007669"/>
    <property type="project" value="UniProtKB-ARBA"/>
</dbReference>
<evidence type="ECO:0000256" key="1">
    <source>
        <dbReference type="ARBA" id="ARBA00001933"/>
    </source>
</evidence>
<dbReference type="GO" id="GO:0008838">
    <property type="term" value="F:diaminopropionate ammonia-lyase activity"/>
    <property type="evidence" value="ECO:0007669"/>
    <property type="project" value="UniProtKB-EC"/>
</dbReference>
<dbReference type="Gene3D" id="3.40.50.1100">
    <property type="match status" value="2"/>
</dbReference>
<dbReference type="NCBIfam" id="TIGR01747">
    <property type="entry name" value="diampropi_NH3ly"/>
    <property type="match status" value="1"/>
</dbReference>
<comment type="caution">
    <text evidence="4">The sequence shown here is derived from an EMBL/GenBank/DDBJ whole genome shotgun (WGS) entry which is preliminary data.</text>
</comment>
<dbReference type="EMBL" id="QVFV01000001">
    <property type="protein sequence ID" value="RZM83011.1"/>
    <property type="molecule type" value="Genomic_DNA"/>
</dbReference>
<evidence type="ECO:0000259" key="3">
    <source>
        <dbReference type="Pfam" id="PF00291"/>
    </source>
</evidence>
<keyword evidence="5" id="KW-1185">Reference proteome</keyword>
<proteinExistence type="predicted"/>
<evidence type="ECO:0000313" key="5">
    <source>
        <dbReference type="Proteomes" id="UP000292459"/>
    </source>
</evidence>
<feature type="domain" description="Tryptophan synthase beta chain-like PALP" evidence="3">
    <location>
        <begin position="49"/>
        <end position="367"/>
    </location>
</feature>
<name>A0A4Q7EH92_9CYAN</name>
<dbReference type="OrthoDB" id="34584at2"/>
<keyword evidence="4" id="KW-0456">Lyase</keyword>
<dbReference type="InterPro" id="IPR001926">
    <property type="entry name" value="TrpB-like_PALP"/>
</dbReference>
<dbReference type="EC" id="4.3.1.15" evidence="4"/>
<sequence>MTPFANLPVACLRNPQARRDLAYDDQPQQWLSLSGTAAAWAELHQWSNYQPTPLRSLPEIATDLDLDQIWYKDESDRFGLGSFKALGGAYAVFRQLVDYVQTATGQTDLTAADLLSGRYRELTQAVTVTTATDGNHGRSVAWGAQQFGCRCVIYLHAGVSAGREAAIAAYGAEMVRVAGNYDDSVRQAAEDAQAHGWILVSDTAHPGNTTIPSVVMQGYTVMVAEVFDQLPPDQLPTHVFVQAGVGGLAAAVCAYLWERWGRDRPTTIVVEPDRAACVYATAQQGKLVTLEGDQDTLMACLSSGHTSTIAWDILRHSSDWFITIPDEAAVLTMQHLAHPRSPIVGGESGVASLAGLLTVGQRSDLRQQLGLTTTSRVLTFGTEGATDPEIYQKLINRSALHI</sequence>
<comment type="cofactor">
    <cofactor evidence="1">
        <name>pyridoxal 5'-phosphate</name>
        <dbReference type="ChEBI" id="CHEBI:597326"/>
    </cofactor>
</comment>
<dbReference type="InterPro" id="IPR010081">
    <property type="entry name" value="DiNH2opropionate_NH3_lyase"/>
</dbReference>
<dbReference type="NCBIfam" id="NF006058">
    <property type="entry name" value="PRK08206.1"/>
    <property type="match status" value="1"/>
</dbReference>
<reference evidence="4 5" key="1">
    <citation type="submission" date="2018-11" db="EMBL/GenBank/DDBJ databases">
        <title>Whole genome sequencing of an environmental sample.</title>
        <authorList>
            <person name="Sarangi A.N."/>
            <person name="Singh D."/>
            <person name="Tripathy S."/>
        </authorList>
    </citation>
    <scope>NUCLEOTIDE SEQUENCE [LARGE SCALE GENOMIC DNA]</scope>
    <source>
        <strain evidence="4 5">Lakshadweep</strain>
    </source>
</reference>